<dbReference type="Pfam" id="PF00305">
    <property type="entry name" value="Lipoxygenase"/>
    <property type="match status" value="1"/>
</dbReference>
<feature type="domain" description="Lipoxygenase" evidence="4">
    <location>
        <begin position="1"/>
        <end position="77"/>
    </location>
</feature>
<evidence type="ECO:0000313" key="6">
    <source>
        <dbReference type="Proteomes" id="UP001558613"/>
    </source>
</evidence>
<dbReference type="PANTHER" id="PTHR11771">
    <property type="entry name" value="LIPOXYGENASE"/>
    <property type="match status" value="1"/>
</dbReference>
<dbReference type="PROSITE" id="PS51393">
    <property type="entry name" value="LIPOXYGENASE_3"/>
    <property type="match status" value="1"/>
</dbReference>
<keyword evidence="2" id="KW-0223">Dioxygenase</keyword>
<protein>
    <recommendedName>
        <fullName evidence="4">Lipoxygenase domain-containing protein</fullName>
    </recommendedName>
</protein>
<reference evidence="5 6" key="1">
    <citation type="submission" date="2023-09" db="EMBL/GenBank/DDBJ databases">
        <authorList>
            <person name="Wang M."/>
        </authorList>
    </citation>
    <scope>NUCLEOTIDE SEQUENCE [LARGE SCALE GENOMIC DNA]</scope>
    <source>
        <strain evidence="5">GT-2023</strain>
        <tissue evidence="5">Liver</tissue>
    </source>
</reference>
<name>A0ABR3NI29_9TELE</name>
<dbReference type="InterPro" id="IPR013819">
    <property type="entry name" value="LipOase_C"/>
</dbReference>
<dbReference type="EMBL" id="JAYMGO010000004">
    <property type="protein sequence ID" value="KAL1276559.1"/>
    <property type="molecule type" value="Genomic_DNA"/>
</dbReference>
<dbReference type="InterPro" id="IPR036226">
    <property type="entry name" value="LipOase_C_sf"/>
</dbReference>
<keyword evidence="6" id="KW-1185">Reference proteome</keyword>
<dbReference type="SUPFAM" id="SSF48484">
    <property type="entry name" value="Lipoxigenase"/>
    <property type="match status" value="1"/>
</dbReference>
<dbReference type="Gene3D" id="1.20.245.10">
    <property type="entry name" value="Lipoxygenase-1, Domain 5"/>
    <property type="match status" value="1"/>
</dbReference>
<evidence type="ECO:0000313" key="5">
    <source>
        <dbReference type="EMBL" id="KAL1276559.1"/>
    </source>
</evidence>
<keyword evidence="3" id="KW-0560">Oxidoreductase</keyword>
<keyword evidence="1" id="KW-0479">Metal-binding</keyword>
<evidence type="ECO:0000256" key="1">
    <source>
        <dbReference type="ARBA" id="ARBA00022723"/>
    </source>
</evidence>
<accession>A0ABR3NI29</accession>
<proteinExistence type="predicted"/>
<comment type="caution">
    <text evidence="5">The sequence shown here is derived from an EMBL/GenBank/DDBJ whole genome shotgun (WGS) entry which is preliminary data.</text>
</comment>
<evidence type="ECO:0000256" key="2">
    <source>
        <dbReference type="ARBA" id="ARBA00022964"/>
    </source>
</evidence>
<dbReference type="InterPro" id="IPR000907">
    <property type="entry name" value="LipOase"/>
</dbReference>
<sequence length="77" mass="9001">MKTLTYKSLCFPEAMKARGVDNKDDLPNYYYRDDGMMVWEAVKSYVSDVVRIYYSSDKTVQEDEEIQAFVHDVCISV</sequence>
<evidence type="ECO:0000259" key="4">
    <source>
        <dbReference type="PROSITE" id="PS51393"/>
    </source>
</evidence>
<gene>
    <name evidence="5" type="ORF">QQF64_036182</name>
</gene>
<dbReference type="Proteomes" id="UP001558613">
    <property type="component" value="Unassembled WGS sequence"/>
</dbReference>
<evidence type="ECO:0000256" key="3">
    <source>
        <dbReference type="ARBA" id="ARBA00023002"/>
    </source>
</evidence>
<organism evidence="5 6">
    <name type="scientific">Cirrhinus molitorella</name>
    <name type="common">mud carp</name>
    <dbReference type="NCBI Taxonomy" id="172907"/>
    <lineage>
        <taxon>Eukaryota</taxon>
        <taxon>Metazoa</taxon>
        <taxon>Chordata</taxon>
        <taxon>Craniata</taxon>
        <taxon>Vertebrata</taxon>
        <taxon>Euteleostomi</taxon>
        <taxon>Actinopterygii</taxon>
        <taxon>Neopterygii</taxon>
        <taxon>Teleostei</taxon>
        <taxon>Ostariophysi</taxon>
        <taxon>Cypriniformes</taxon>
        <taxon>Cyprinidae</taxon>
        <taxon>Labeoninae</taxon>
        <taxon>Labeonini</taxon>
        <taxon>Cirrhinus</taxon>
    </lineage>
</organism>